<evidence type="ECO:0000313" key="4">
    <source>
        <dbReference type="Proteomes" id="UP001310890"/>
    </source>
</evidence>
<dbReference type="AlphaFoldDB" id="A0AAN7YPZ9"/>
<comment type="caution">
    <text evidence="3">The sequence shown here is derived from an EMBL/GenBank/DDBJ whole genome shotgun (WGS) entry which is preliminary data.</text>
</comment>
<dbReference type="NCBIfam" id="NF041278">
    <property type="entry name" value="CmcJ_NvfI_EfuI"/>
    <property type="match status" value="1"/>
</dbReference>
<organism evidence="3 4">
    <name type="scientific">Meristemomyces frigidus</name>
    <dbReference type="NCBI Taxonomy" id="1508187"/>
    <lineage>
        <taxon>Eukaryota</taxon>
        <taxon>Fungi</taxon>
        <taxon>Dikarya</taxon>
        <taxon>Ascomycota</taxon>
        <taxon>Pezizomycotina</taxon>
        <taxon>Dothideomycetes</taxon>
        <taxon>Dothideomycetidae</taxon>
        <taxon>Mycosphaerellales</taxon>
        <taxon>Teratosphaeriaceae</taxon>
        <taxon>Meristemomyces</taxon>
    </lineage>
</organism>
<protein>
    <submittedName>
        <fullName evidence="3">Uncharacterized protein</fullName>
    </submittedName>
</protein>
<proteinExistence type="inferred from homology"/>
<evidence type="ECO:0000313" key="3">
    <source>
        <dbReference type="EMBL" id="KAK5114013.1"/>
    </source>
</evidence>
<evidence type="ECO:0000256" key="1">
    <source>
        <dbReference type="ARBA" id="ARBA00023002"/>
    </source>
</evidence>
<dbReference type="PANTHER" id="PTHR34598:SF3">
    <property type="entry name" value="OXIDOREDUCTASE AN1597"/>
    <property type="match status" value="1"/>
</dbReference>
<dbReference type="Proteomes" id="UP001310890">
    <property type="component" value="Unassembled WGS sequence"/>
</dbReference>
<dbReference type="EMBL" id="JAVRRL010000020">
    <property type="protein sequence ID" value="KAK5114013.1"/>
    <property type="molecule type" value="Genomic_DNA"/>
</dbReference>
<comment type="similarity">
    <text evidence="2">Belongs to the asaB hydroxylase/desaturase family.</text>
</comment>
<reference evidence="3" key="1">
    <citation type="submission" date="2023-08" db="EMBL/GenBank/DDBJ databases">
        <title>Black Yeasts Isolated from many extreme environments.</title>
        <authorList>
            <person name="Coleine C."/>
            <person name="Stajich J.E."/>
            <person name="Selbmann L."/>
        </authorList>
    </citation>
    <scope>NUCLEOTIDE SEQUENCE</scope>
    <source>
        <strain evidence="3">CCFEE 5401</strain>
    </source>
</reference>
<dbReference type="InterPro" id="IPR044053">
    <property type="entry name" value="AsaB-like"/>
</dbReference>
<gene>
    <name evidence="3" type="ORF">LTR62_003136</name>
</gene>
<accession>A0AAN7YPZ9</accession>
<evidence type="ECO:0000256" key="2">
    <source>
        <dbReference type="ARBA" id="ARBA00023604"/>
    </source>
</evidence>
<sequence length="295" mass="33690">MTTTRLSYLAPLPLYDTEKAFAYNYNRGPDVSAAEQTNLQFETHDNVPIHNARLLPKEALALDKYGFRFIEHPSSLPKAFHNTKEEVQAYTDAMIALVLEEFQADHAVLCDFRSRCNEISSDTYKSNIKDKRPGTEVTGPPIMNIHVDQTPSSGLGRINRYLTPSERTKYTSTSPSQYRSRIINLWRPINRPAQDCPLAWCAAHTVGAENLVPVDRYNPEFALELFYLKFAERQEWYWIKDQRPEEVAVFCQFDSEGRDYACPHTAFLDPNAPEGCGARESLEVRIAVFNEKGQS</sequence>
<name>A0AAN7YPZ9_9PEZI</name>
<dbReference type="PANTHER" id="PTHR34598">
    <property type="entry name" value="BLL6449 PROTEIN"/>
    <property type="match status" value="1"/>
</dbReference>
<keyword evidence="1" id="KW-0560">Oxidoreductase</keyword>
<dbReference type="GO" id="GO:0016491">
    <property type="term" value="F:oxidoreductase activity"/>
    <property type="evidence" value="ECO:0007669"/>
    <property type="project" value="UniProtKB-KW"/>
</dbReference>